<dbReference type="Gene3D" id="2.60.40.10">
    <property type="entry name" value="Immunoglobulins"/>
    <property type="match status" value="8"/>
</dbReference>
<dbReference type="PROSITE" id="PS50890">
    <property type="entry name" value="PUA"/>
    <property type="match status" value="1"/>
</dbReference>
<feature type="domain" description="Bacterial Ig" evidence="3">
    <location>
        <begin position="892"/>
        <end position="974"/>
    </location>
</feature>
<evidence type="ECO:0000256" key="1">
    <source>
        <dbReference type="SAM" id="MobiDB-lite"/>
    </source>
</evidence>
<feature type="domain" description="Bacterial Ig" evidence="3">
    <location>
        <begin position="532"/>
        <end position="614"/>
    </location>
</feature>
<organism evidence="5 6">
    <name type="scientific">Enterococcus quebecensis</name>
    <dbReference type="NCBI Taxonomy" id="903983"/>
    <lineage>
        <taxon>Bacteria</taxon>
        <taxon>Bacillati</taxon>
        <taxon>Bacillota</taxon>
        <taxon>Bacilli</taxon>
        <taxon>Lactobacillales</taxon>
        <taxon>Enterococcaceae</taxon>
        <taxon>Enterococcus</taxon>
    </lineage>
</organism>
<dbReference type="Proteomes" id="UP000094764">
    <property type="component" value="Unassembled WGS sequence"/>
</dbReference>
<dbReference type="InterPro" id="IPR046762">
    <property type="entry name" value="pAdhesive_17"/>
</dbReference>
<proteinExistence type="predicted"/>
<evidence type="ECO:0000313" key="6">
    <source>
        <dbReference type="Proteomes" id="UP000094764"/>
    </source>
</evidence>
<protein>
    <submittedName>
        <fullName evidence="5">Cell surface protein</fullName>
    </submittedName>
</protein>
<feature type="region of interest" description="Disordered" evidence="1">
    <location>
        <begin position="1046"/>
        <end position="1068"/>
    </location>
</feature>
<feature type="domain" description="Putative adhesive" evidence="4">
    <location>
        <begin position="52"/>
        <end position="343"/>
    </location>
</feature>
<dbReference type="RefSeq" id="WP_069635986.1">
    <property type="nucleotide sequence ID" value="NZ_MIKB01000017.1"/>
</dbReference>
<dbReference type="Pfam" id="PF17936">
    <property type="entry name" value="Big_6"/>
    <property type="match status" value="8"/>
</dbReference>
<dbReference type="STRING" id="903983.BCR23_11725"/>
<name>A0A1E5GQS8_9ENTE</name>
<keyword evidence="2" id="KW-1133">Transmembrane helix</keyword>
<evidence type="ECO:0000259" key="4">
    <source>
        <dbReference type="Pfam" id="PF20609"/>
    </source>
</evidence>
<reference evidence="6" key="1">
    <citation type="submission" date="2016-09" db="EMBL/GenBank/DDBJ databases">
        <authorList>
            <person name="Gulvik C.A."/>
        </authorList>
    </citation>
    <scope>NUCLEOTIDE SEQUENCE [LARGE SCALE GENOMIC DNA]</scope>
    <source>
        <strain evidence="6">LMG 26306</strain>
    </source>
</reference>
<accession>A0A1E5GQS8</accession>
<feature type="domain" description="Bacterial Ig" evidence="3">
    <location>
        <begin position="722"/>
        <end position="794"/>
    </location>
</feature>
<feature type="region of interest" description="Disordered" evidence="1">
    <location>
        <begin position="596"/>
        <end position="618"/>
    </location>
</feature>
<dbReference type="InterPro" id="IPR013783">
    <property type="entry name" value="Ig-like_fold"/>
</dbReference>
<dbReference type="EMBL" id="MIKB01000017">
    <property type="protein sequence ID" value="OEG15043.1"/>
    <property type="molecule type" value="Genomic_DNA"/>
</dbReference>
<feature type="non-terminal residue" evidence="5">
    <location>
        <position position="1094"/>
    </location>
</feature>
<feature type="domain" description="Bacterial Ig" evidence="3">
    <location>
        <begin position="359"/>
        <end position="434"/>
    </location>
</feature>
<evidence type="ECO:0000313" key="5">
    <source>
        <dbReference type="EMBL" id="OEG15043.1"/>
    </source>
</evidence>
<feature type="transmembrane region" description="Helical" evidence="2">
    <location>
        <begin position="20"/>
        <end position="44"/>
    </location>
</feature>
<keyword evidence="2" id="KW-0812">Transmembrane</keyword>
<feature type="domain" description="Bacterial Ig" evidence="3">
    <location>
        <begin position="622"/>
        <end position="704"/>
    </location>
</feature>
<keyword evidence="6" id="KW-1185">Reference proteome</keyword>
<dbReference type="AlphaFoldDB" id="A0A1E5GQS8"/>
<dbReference type="NCBIfam" id="NF033510">
    <property type="entry name" value="Ca_tandemer"/>
    <property type="match status" value="8"/>
</dbReference>
<feature type="compositionally biased region" description="Low complexity" evidence="1">
    <location>
        <begin position="607"/>
        <end position="618"/>
    </location>
</feature>
<dbReference type="InterPro" id="IPR041498">
    <property type="entry name" value="Big_6"/>
</dbReference>
<evidence type="ECO:0000259" key="3">
    <source>
        <dbReference type="Pfam" id="PF17936"/>
    </source>
</evidence>
<feature type="compositionally biased region" description="Low complexity" evidence="1">
    <location>
        <begin position="1059"/>
        <end position="1068"/>
    </location>
</feature>
<evidence type="ECO:0000256" key="2">
    <source>
        <dbReference type="SAM" id="Phobius"/>
    </source>
</evidence>
<feature type="compositionally biased region" description="Polar residues" evidence="1">
    <location>
        <begin position="1046"/>
        <end position="1058"/>
    </location>
</feature>
<dbReference type="Pfam" id="PF20609">
    <property type="entry name" value="pAdhesive_17"/>
    <property type="match status" value="1"/>
</dbReference>
<comment type="caution">
    <text evidence="5">The sequence shown here is derived from an EMBL/GenBank/DDBJ whole genome shotgun (WGS) entry which is preliminary data.</text>
</comment>
<feature type="domain" description="Bacterial Ig" evidence="3">
    <location>
        <begin position="802"/>
        <end position="884"/>
    </location>
</feature>
<gene>
    <name evidence="5" type="ORF">BCR23_11725</name>
</gene>
<feature type="domain" description="Bacterial Ig" evidence="3">
    <location>
        <begin position="442"/>
        <end position="524"/>
    </location>
</feature>
<dbReference type="OrthoDB" id="2339326at2"/>
<feature type="domain" description="Bacterial Ig" evidence="3">
    <location>
        <begin position="992"/>
        <end position="1064"/>
    </location>
</feature>
<sequence>MKNDKQKKKGNNKSKKQNKYRALSLVLTSSLVIAPLTVPLTFYLPGGITASAAILDAEILSNITSSNNSGTTSGSPWASDGSTKNVDFTISGSALVGGSVINTGTKQGVLTIPTELNGKVTPNGSATINTNVTITVGQVSFLTNTLTAANNLATLLTQITSGTVASLTGVTLDLTAVQQQLNLLNNIENFGSASFSSTPTLSADGSYISANIDDGLGLVLSQNVTTILQDLKSAVDALHATGIGLTGPASALIINTALAPVKLAVDTAIDVALPLVQAGGTGFNQLLDASVLGSTTIDIPTTVVSPTNLSQNLDAKFVGTVVQTDTIDVNLLNTANGVSDIYYAGTAVVVPAPIVTNTTGTSTTGYTVTGTATAGDTVNILNAGGTVIGTATADGSGNFSATIPQGQATASEALTAVAVDGSGNQSTPTPFTTPADPTAVAAPVVTNTTGTSGTGYTVTGTATAGNTVNILNAGGTVIGTATADGSGNFSATIPQGQATASEALKAVAVDGSGNQSTPTPFTTPADPVVIPAPTVTGVTGTSATGYTVTGTAPAGDTVSIKNAGGTIIGTATADASGNFTVTIPTGLATPEEALTATASDGNGNQSPATPFTTPADPVVVPAPTVTSVTGNSATGYTVTGTATPGNTVSIKNPGGTVIGTAIADPSGNYTAIVPVGLATPNEQLTAVATDGAGNSSTGTPFTTPADPVVVPAPTVTGVTGTFATGYTVTGTATPGDTVTIKNTGGTVIGTAVANAGGNYTVTIPAGLATPVEQLKAIASDPAGNQSTATPFTTPADPVVVPAPTVTSVTGNSGTGYTVTGTAPAGDVVTVKNAGGTVIGTAIADPSGNYTLVIPTGAASPNEQLTATATDGAGNTSAGTSFVTPADPVVVPAPTVTGVTGTSATGYTVTGTATPGDTVSIKNTGGTVIGTAVANAGGNYTVTIPAGLATPVEQLKAIASDPAGNQSTATPFTTPADPVVVTSPTVTSVTGNSGTGYTVTGTAPAGDIVTIKNSGGTVIGTAIADPSGNYTLVIPTGAATPNEQLTATATDGAGNTSAGTPFTTPADPVVVPAPTVTGVTGTSATGYTVTGTATP</sequence>
<keyword evidence="2" id="KW-0472">Membrane</keyword>